<protein>
    <recommendedName>
        <fullName evidence="2">Alkyl hydroperoxide reductase subunit C/ Thiol specific antioxidant domain-containing protein</fullName>
    </recommendedName>
</protein>
<gene>
    <name evidence="3" type="ORF">C6Y45_14940</name>
</gene>
<evidence type="ECO:0000313" key="4">
    <source>
        <dbReference type="Proteomes" id="UP000240509"/>
    </source>
</evidence>
<name>A0A2T4U2T3_9BACI</name>
<organism evidence="3 4">
    <name type="scientific">Alkalicoccus saliphilus</name>
    <dbReference type="NCBI Taxonomy" id="200989"/>
    <lineage>
        <taxon>Bacteria</taxon>
        <taxon>Bacillati</taxon>
        <taxon>Bacillota</taxon>
        <taxon>Bacilli</taxon>
        <taxon>Bacillales</taxon>
        <taxon>Bacillaceae</taxon>
        <taxon>Alkalicoccus</taxon>
    </lineage>
</organism>
<dbReference type="OrthoDB" id="2969413at2"/>
<dbReference type="SUPFAM" id="SSF52833">
    <property type="entry name" value="Thioredoxin-like"/>
    <property type="match status" value="1"/>
</dbReference>
<accession>A0A2T4U2T3</accession>
<dbReference type="InterPro" id="IPR036249">
    <property type="entry name" value="Thioredoxin-like_sf"/>
</dbReference>
<evidence type="ECO:0000256" key="1">
    <source>
        <dbReference type="ARBA" id="ARBA00023157"/>
    </source>
</evidence>
<dbReference type="Pfam" id="PF00578">
    <property type="entry name" value="AhpC-TSA"/>
    <property type="match status" value="1"/>
</dbReference>
<comment type="caution">
    <text evidence="3">The sequence shown here is derived from an EMBL/GenBank/DDBJ whole genome shotgun (WGS) entry which is preliminary data.</text>
</comment>
<keyword evidence="1" id="KW-1015">Disulfide bond</keyword>
<dbReference type="GO" id="GO:0016209">
    <property type="term" value="F:antioxidant activity"/>
    <property type="evidence" value="ECO:0007669"/>
    <property type="project" value="InterPro"/>
</dbReference>
<dbReference type="GO" id="GO:0016491">
    <property type="term" value="F:oxidoreductase activity"/>
    <property type="evidence" value="ECO:0007669"/>
    <property type="project" value="InterPro"/>
</dbReference>
<dbReference type="Proteomes" id="UP000240509">
    <property type="component" value="Unassembled WGS sequence"/>
</dbReference>
<evidence type="ECO:0000259" key="2">
    <source>
        <dbReference type="Pfam" id="PF00578"/>
    </source>
</evidence>
<reference evidence="3 4" key="1">
    <citation type="submission" date="2018-03" db="EMBL/GenBank/DDBJ databases">
        <title>Alkalicoccus saliphilus sp. nov., isolated from a mineral pool.</title>
        <authorList>
            <person name="Zhao B."/>
        </authorList>
    </citation>
    <scope>NUCLEOTIDE SEQUENCE [LARGE SCALE GENOMIC DNA]</scope>
    <source>
        <strain evidence="3 4">6AG</strain>
    </source>
</reference>
<proteinExistence type="predicted"/>
<feature type="domain" description="Alkyl hydroperoxide reductase subunit C/ Thiol specific antioxidant" evidence="2">
    <location>
        <begin position="1"/>
        <end position="71"/>
    </location>
</feature>
<evidence type="ECO:0000313" key="3">
    <source>
        <dbReference type="EMBL" id="PTL37712.1"/>
    </source>
</evidence>
<dbReference type="EMBL" id="PZJJ01000036">
    <property type="protein sequence ID" value="PTL37712.1"/>
    <property type="molecule type" value="Genomic_DNA"/>
</dbReference>
<dbReference type="Gene3D" id="3.40.30.10">
    <property type="entry name" value="Glutaredoxin"/>
    <property type="match status" value="1"/>
</dbReference>
<dbReference type="AlphaFoldDB" id="A0A2T4U2T3"/>
<dbReference type="InterPro" id="IPR000866">
    <property type="entry name" value="AhpC/TSA"/>
</dbReference>
<keyword evidence="4" id="KW-1185">Reference proteome</keyword>
<sequence length="99" mass="11292">MNEFKDEIEELGYNLYGISPSDPDSHQALAEENDLDFDLLSDTSAEIGLSLEFIDEEEQMIYRGMIAVQPETGEMAREIDYLAGDEREEVLEVLEEMNP</sequence>